<organism evidence="1 2">
    <name type="scientific">Candidatus Dojkabacteria bacterium</name>
    <dbReference type="NCBI Taxonomy" id="2099670"/>
    <lineage>
        <taxon>Bacteria</taxon>
        <taxon>Candidatus Dojkabacteria</taxon>
    </lineage>
</organism>
<sequence length="92" mass="10818">MKSNKEKIHELAKFMLEDSHKKALQKLQSLMDSKAMDEEFDEWSPDDKPMLLPKAIVTGILESEAEQYSAKGTSYVRVSNRWIRLVRYYMFS</sequence>
<proteinExistence type="predicted"/>
<protein>
    <submittedName>
        <fullName evidence="1">Uncharacterized protein</fullName>
    </submittedName>
</protein>
<comment type="caution">
    <text evidence="1">The sequence shown here is derived from an EMBL/GenBank/DDBJ whole genome shotgun (WGS) entry which is preliminary data.</text>
</comment>
<evidence type="ECO:0000313" key="2">
    <source>
        <dbReference type="Proteomes" id="UP000321026"/>
    </source>
</evidence>
<accession>A0A5C7J3R9</accession>
<dbReference type="EMBL" id="SSDS01000081">
    <property type="protein sequence ID" value="TXG76185.1"/>
    <property type="molecule type" value="Genomic_DNA"/>
</dbReference>
<dbReference type="AlphaFoldDB" id="A0A5C7J3R9"/>
<gene>
    <name evidence="1" type="ORF">E6Q11_05130</name>
</gene>
<evidence type="ECO:0000313" key="1">
    <source>
        <dbReference type="EMBL" id="TXG76185.1"/>
    </source>
</evidence>
<dbReference type="Proteomes" id="UP000321026">
    <property type="component" value="Unassembled WGS sequence"/>
</dbReference>
<reference evidence="1 2" key="1">
    <citation type="submission" date="2018-09" db="EMBL/GenBank/DDBJ databases">
        <title>Metagenome Assembled Genomes from an Advanced Water Purification Facility.</title>
        <authorList>
            <person name="Stamps B.W."/>
            <person name="Spear J.R."/>
        </authorList>
    </citation>
    <scope>NUCLEOTIDE SEQUENCE [LARGE SCALE GENOMIC DNA]</scope>
    <source>
        <strain evidence="1">Bin_63_2</strain>
    </source>
</reference>
<name>A0A5C7J3R9_9BACT</name>